<accession>A0A5N5K8Z9</accession>
<feature type="compositionally biased region" description="Basic residues" evidence="1">
    <location>
        <begin position="10"/>
        <end position="33"/>
    </location>
</feature>
<feature type="non-terminal residue" evidence="2">
    <location>
        <position position="1"/>
    </location>
</feature>
<dbReference type="Proteomes" id="UP000327468">
    <property type="component" value="Chromosome 25"/>
</dbReference>
<gene>
    <name evidence="2" type="ORF">PHYPO_G00149180</name>
</gene>
<dbReference type="EMBL" id="VFJC01000026">
    <property type="protein sequence ID" value="KAB5526220.1"/>
    <property type="molecule type" value="Genomic_DNA"/>
</dbReference>
<protein>
    <submittedName>
        <fullName evidence="2">Uncharacterized protein</fullName>
    </submittedName>
</protein>
<evidence type="ECO:0000256" key="1">
    <source>
        <dbReference type="SAM" id="MobiDB-lite"/>
    </source>
</evidence>
<evidence type="ECO:0000313" key="2">
    <source>
        <dbReference type="EMBL" id="KAB5526220.1"/>
    </source>
</evidence>
<feature type="compositionally biased region" description="Basic residues" evidence="1">
    <location>
        <begin position="98"/>
        <end position="107"/>
    </location>
</feature>
<dbReference type="AlphaFoldDB" id="A0A5N5K8Z9"/>
<sequence>GVESDSSRNTHTHTHTQRAHTLSHTHTHTQRAHRKEEGNSAVVTPLAPVAEDGKVSASLSLSLSSGVWRKRLGSVSSLSLSLSPCEPTRNRSAPVSRSRARGLKPHG</sequence>
<feature type="region of interest" description="Disordered" evidence="1">
    <location>
        <begin position="76"/>
        <end position="107"/>
    </location>
</feature>
<evidence type="ECO:0000313" key="3">
    <source>
        <dbReference type="Proteomes" id="UP000327468"/>
    </source>
</evidence>
<organism evidence="2 3">
    <name type="scientific">Pangasianodon hypophthalmus</name>
    <name type="common">Striped catfish</name>
    <name type="synonym">Helicophagus hypophthalmus</name>
    <dbReference type="NCBI Taxonomy" id="310915"/>
    <lineage>
        <taxon>Eukaryota</taxon>
        <taxon>Metazoa</taxon>
        <taxon>Chordata</taxon>
        <taxon>Craniata</taxon>
        <taxon>Vertebrata</taxon>
        <taxon>Euteleostomi</taxon>
        <taxon>Actinopterygii</taxon>
        <taxon>Neopterygii</taxon>
        <taxon>Teleostei</taxon>
        <taxon>Ostariophysi</taxon>
        <taxon>Siluriformes</taxon>
        <taxon>Pangasiidae</taxon>
        <taxon>Pangasianodon</taxon>
    </lineage>
</organism>
<feature type="region of interest" description="Disordered" evidence="1">
    <location>
        <begin position="1"/>
        <end position="58"/>
    </location>
</feature>
<reference evidence="2 3" key="1">
    <citation type="submission" date="2019-06" db="EMBL/GenBank/DDBJ databases">
        <title>A chromosome-scale genome assembly of the striped catfish, Pangasianodon hypophthalmus.</title>
        <authorList>
            <person name="Wen M."/>
            <person name="Zahm M."/>
            <person name="Roques C."/>
            <person name="Cabau C."/>
            <person name="Klopp C."/>
            <person name="Donnadieu C."/>
            <person name="Jouanno E."/>
            <person name="Avarre J.-C."/>
            <person name="Campet M."/>
            <person name="Ha T.T.T."/>
            <person name="Dugue R."/>
            <person name="Lampietro C."/>
            <person name="Louis A."/>
            <person name="Herpin A."/>
            <person name="Echchiki A."/>
            <person name="Berthelot C."/>
            <person name="Parey E."/>
            <person name="Roest-Crollius H."/>
            <person name="Braasch I."/>
            <person name="Postlethwait J."/>
            <person name="Bobe J."/>
            <person name="Montfort J."/>
            <person name="Bouchez O."/>
            <person name="Begum T."/>
            <person name="Schartl M."/>
            <person name="Guiguen Y."/>
        </authorList>
    </citation>
    <scope>NUCLEOTIDE SEQUENCE [LARGE SCALE GENOMIC DNA]</scope>
    <source>
        <strain evidence="2 3">Indonesia</strain>
        <tissue evidence="2">Blood</tissue>
    </source>
</reference>
<name>A0A5N5K8Z9_PANHP</name>
<keyword evidence="3" id="KW-1185">Reference proteome</keyword>
<proteinExistence type="predicted"/>
<comment type="caution">
    <text evidence="2">The sequence shown here is derived from an EMBL/GenBank/DDBJ whole genome shotgun (WGS) entry which is preliminary data.</text>
</comment>